<accession>F3GQ40</accession>
<organism evidence="1 2">
    <name type="scientific">Pseudomonas syringae pv. pisi str. 1704B</name>
    <dbReference type="NCBI Taxonomy" id="629263"/>
    <lineage>
        <taxon>Bacteria</taxon>
        <taxon>Pseudomonadati</taxon>
        <taxon>Pseudomonadota</taxon>
        <taxon>Gammaproteobacteria</taxon>
        <taxon>Pseudomonadales</taxon>
        <taxon>Pseudomonadaceae</taxon>
        <taxon>Pseudomonas</taxon>
        <taxon>Pseudomonas syringae</taxon>
    </lineage>
</organism>
<comment type="caution">
    <text evidence="1">The sequence shown here is derived from an EMBL/GenBank/DDBJ whole genome shotgun (WGS) entry which is preliminary data.</text>
</comment>
<proteinExistence type="predicted"/>
<evidence type="ECO:0000313" key="2">
    <source>
        <dbReference type="Proteomes" id="UP000004986"/>
    </source>
</evidence>
<name>F3GQ40_PSESJ</name>
<dbReference type="EMBL" id="AEAI01003952">
    <property type="protein sequence ID" value="EGH49193.1"/>
    <property type="molecule type" value="Genomic_DNA"/>
</dbReference>
<keyword evidence="2" id="KW-1185">Reference proteome</keyword>
<dbReference type="HOGENOM" id="CLU_3400799_0_0_6"/>
<protein>
    <submittedName>
        <fullName evidence="1">Uncharacterized protein</fullName>
    </submittedName>
</protein>
<sequence>MAHDQDTLRVNVQRRGLPAHQQSVVGIDVQV</sequence>
<gene>
    <name evidence="1" type="ORF">PSYPI_45291</name>
</gene>
<evidence type="ECO:0000313" key="1">
    <source>
        <dbReference type="EMBL" id="EGH49193.1"/>
    </source>
</evidence>
<dbReference type="Proteomes" id="UP000004986">
    <property type="component" value="Unassembled WGS sequence"/>
</dbReference>
<dbReference type="AlphaFoldDB" id="F3GQ40"/>
<reference evidence="1 2" key="1">
    <citation type="journal article" date="2011" name="PLoS Pathog.">
        <title>Dynamic evolution of pathogenicity revealed by sequencing and comparative genomics of 19 Pseudomonas syringae isolates.</title>
        <authorList>
            <person name="Baltrus D.A."/>
            <person name="Nishimura M.T."/>
            <person name="Romanchuk A."/>
            <person name="Chang J.H."/>
            <person name="Mukhtar M.S."/>
            <person name="Cherkis K."/>
            <person name="Roach J."/>
            <person name="Grant S.R."/>
            <person name="Jones C.D."/>
            <person name="Dangl J.L."/>
        </authorList>
    </citation>
    <scope>NUCLEOTIDE SEQUENCE [LARGE SCALE GENOMIC DNA]</scope>
    <source>
        <strain evidence="1 2">1704B</strain>
    </source>
</reference>
<feature type="non-terminal residue" evidence="1">
    <location>
        <position position="31"/>
    </location>
</feature>